<sequence length="227" mass="24862">MSVVVNNQSLHLVSYYKPEDILSGQFATPSSSDFFKTTTICDELLTNQNFRVPLTDNGATSTSATPTRPSAKPASVVAPAAASAKLLANFAADQNAGFDMDFRQSATASAPLSTAQPYRYPSLGNYNQPPPPQQQQQPQQQQPTAQSSIQSQQVQNTNEFYSQFPRPSLPPLGYTYQPYAPFDTTTQNPRKLPTADQQGQQGQPGQQNQQNHAPYAYNYGYTGANNW</sequence>
<evidence type="ECO:0000313" key="2">
    <source>
        <dbReference type="Proteomes" id="UP000744676"/>
    </source>
</evidence>
<organism evidence="1 2">
    <name type="scientific">Geotrichum galactomycetum</name>
    <dbReference type="NCBI Taxonomy" id="27317"/>
    <lineage>
        <taxon>Eukaryota</taxon>
        <taxon>Fungi</taxon>
        <taxon>Dikarya</taxon>
        <taxon>Ascomycota</taxon>
        <taxon>Saccharomycotina</taxon>
        <taxon>Dipodascomycetes</taxon>
        <taxon>Dipodascales</taxon>
        <taxon>Dipodascaceae</taxon>
        <taxon>Geotrichum</taxon>
    </lineage>
</organism>
<name>A0ACB6V4E6_9ASCO</name>
<proteinExistence type="predicted"/>
<dbReference type="EMBL" id="QVQA01000062">
    <property type="protein sequence ID" value="KAF5097580.1"/>
    <property type="molecule type" value="Genomic_DNA"/>
</dbReference>
<comment type="caution">
    <text evidence="1">The sequence shown here is derived from an EMBL/GenBank/DDBJ whole genome shotgun (WGS) entry which is preliminary data.</text>
</comment>
<accession>A0ACB6V4E6</accession>
<gene>
    <name evidence="1" type="ORF">D0Z00_002338</name>
</gene>
<keyword evidence="2" id="KW-1185">Reference proteome</keyword>
<reference evidence="1 2" key="1">
    <citation type="journal article" date="2020" name="Front. Microbiol.">
        <title>Phenotypic and Genetic Characterization of the Cheese Ripening Yeast Geotrichum candidum.</title>
        <authorList>
            <person name="Perkins V."/>
            <person name="Vignola S."/>
            <person name="Lessard M.H."/>
            <person name="Plante P.L."/>
            <person name="Corbeil J."/>
            <person name="Dugat-Bony E."/>
            <person name="Frenette M."/>
            <person name="Labrie S."/>
        </authorList>
    </citation>
    <scope>NUCLEOTIDE SEQUENCE [LARGE SCALE GENOMIC DNA]</scope>
    <source>
        <strain evidence="1 2">LMA-1147</strain>
    </source>
</reference>
<protein>
    <submittedName>
        <fullName evidence="1">Uncharacterized protein</fullName>
    </submittedName>
</protein>
<evidence type="ECO:0000313" key="1">
    <source>
        <dbReference type="EMBL" id="KAF5097580.1"/>
    </source>
</evidence>
<dbReference type="Proteomes" id="UP000744676">
    <property type="component" value="Unassembled WGS sequence"/>
</dbReference>